<reference evidence="6 7" key="1">
    <citation type="submission" date="2016-10" db="EMBL/GenBank/DDBJ databases">
        <authorList>
            <person name="de Groot N.N."/>
        </authorList>
    </citation>
    <scope>NUCLEOTIDE SEQUENCE [LARGE SCALE GENOMIC DNA]</scope>
    <source>
        <strain evidence="6 7">DSM 15827</strain>
    </source>
</reference>
<feature type="domain" description="MucBP" evidence="5">
    <location>
        <begin position="1169"/>
        <end position="1242"/>
    </location>
</feature>
<feature type="domain" description="MucBP" evidence="5">
    <location>
        <begin position="1418"/>
        <end position="1491"/>
    </location>
</feature>
<dbReference type="InterPro" id="IPR009459">
    <property type="entry name" value="MucBP_dom"/>
</dbReference>
<feature type="region of interest" description="Disordered" evidence="2">
    <location>
        <begin position="327"/>
        <end position="347"/>
    </location>
</feature>
<keyword evidence="3" id="KW-1133">Transmembrane helix</keyword>
<evidence type="ECO:0000259" key="5">
    <source>
        <dbReference type="Pfam" id="PF06458"/>
    </source>
</evidence>
<feature type="signal peptide" evidence="4">
    <location>
        <begin position="1"/>
        <end position="21"/>
    </location>
</feature>
<protein>
    <submittedName>
        <fullName evidence="6">MucBP domain-containing protein</fullName>
    </submittedName>
</protein>
<dbReference type="EMBL" id="FOGF01000032">
    <property type="protein sequence ID" value="SER29065.1"/>
    <property type="molecule type" value="Genomic_DNA"/>
</dbReference>
<dbReference type="Gene3D" id="3.10.20.320">
    <property type="entry name" value="Putative peptidoglycan bound protein (lpxtg motif)"/>
    <property type="match status" value="4"/>
</dbReference>
<keyword evidence="7" id="KW-1185">Reference proteome</keyword>
<evidence type="ECO:0000256" key="4">
    <source>
        <dbReference type="SAM" id="SignalP"/>
    </source>
</evidence>
<accession>A0A1H9N082</accession>
<dbReference type="OrthoDB" id="2222836at2"/>
<gene>
    <name evidence="6" type="ORF">SAMN05421767_13216</name>
</gene>
<sequence length="1538" mass="169406">MRKKINKAGNGLMLMMLTCNAVVPSASLVYAEAVQPMNIQLSLNSLAPKIYAGESAVYQMDFKVSGAMEEVNEQLNTAKKREIVIQLPEDTTFYSMPSDEAYLKTLAIASLDKDGQKVEIVPTYDADNHQLIYAFSSLRAGTSARLFLKLDTKNGVTPNNTEMALSAKFAAGEEELASTEAKTKIKAQLPIAATKSFDGVLDEDGKIKEGVIAAKSGDNVQWSVRVEVPTTEVGMSLIKDGEPVIVEDILNDNLSYVSAQGEDMTVNPNGQTVSFSFPTKTRDEQLKLLAEGKSLFVREFTLITKVKEGITEYTEIPNMVTATVTAKEDTQKTTESNKPAVVVSSEGRDSSQVNGSILYPIFYGPKDGNGGYNFDWNHLDANPTVIDTAQLSFYNQYHPMPGTNEPNQNDSDEHITDKNGDDFDWKNNVLTILEKGYQEINMNYTLDEKLTFDSVQINKPVLEYCNDPAEVYPNDYEMNIIVELDNGTKKTIKVNFDELAEDRRPTYQTVYYNREKLGLSENEKVSKYTISLKPLNGQMIDGRTSVLVQPRYGIVPGSKGQATATVSYDVVLYDGQKITRTEGGRGSAATIGSRHVTIVQEEKSKPTIISDVNFTEKDGSLVKVGDNRVNFMVKNLAASASVVKGPVIGNILLPKGVHIKKDDAKEEYYFYNRSGQILKQEAKYTVVDNYNNTGRQLVQVQWDRDRVNPTEVLTFEFGVEVTKDASYHLDLVGYVLAESEQITVPTDEGFQHIAVEKDKEDMDKDTITDEDRVKLKRTYVLMSKKDLQTIKLVKGDLDTDYSYLGKASLGGEIDYRITMTNTTKENITKLGFIDILPSVDDKTVLDNVARGSKFTPTLTGAITVPEKWADKVEIFYSTETNPSRETVLTKVDYPTEVEEITNPTDAADPAWQTAAQVGEDWSSIHSFKIELKPGTVMIPGQDITLNFKMQAPTELSNELLDVNTEGKERAAWNSFAMTTNGLLPIEPQRVGVYVEASSSVTAEYYIEGTNTKLPLPDGATEKVVTDDLIGKAYSDQAVPKRLTDADGKTYVLVEVEGEPTLKDGSAATTGTVAKEEQVIKYQYKEVKGNVIVHYVNEKGEKIKVDVTDTPTTSTGTPYDTTDNKPTTITTEEGKTYKLVPDKTKGEEAGKVVEGTTEVTYVYEEVKGDVIVHYEDEEGNVIKPQVEDTAETSTGTPYDTTDNKPETITTEDGKTYELVPEKTTGNEQGKVVEGTTEVTYVYKLVVGSVTAEYYIEGTDTKLPGENGETIKVVKPEGTPTGEAYSDQAPTKLTDADGKTYVLVEVEGEPTLKDGSAATTGTVAKEEQVIKYQYKEVKGDVIVHYVDEKGDTIKVDVTDTELTSTGTDYDTTDNKPTTITTEDGKTYELVPDKTTGNETGKVVEGTTEVTYVYKEVKGDVVVHYVDEEGNTIKVDVTDTELSSTGTDYDTTNNKPTTITTDDGKTYELVPDKTTGNETGKVVEGTTEVTYVYKEVKEPLVSQDKPKGYLPKMSAQSLLSYFVAASIFVTSGLVALFKGKK</sequence>
<feature type="compositionally biased region" description="Basic and acidic residues" evidence="2">
    <location>
        <begin position="411"/>
        <end position="420"/>
    </location>
</feature>
<keyword evidence="1" id="KW-0677">Repeat</keyword>
<evidence type="ECO:0000256" key="3">
    <source>
        <dbReference type="SAM" id="Phobius"/>
    </source>
</evidence>
<feature type="domain" description="MucBP" evidence="5">
    <location>
        <begin position="1000"/>
        <end position="1084"/>
    </location>
</feature>
<evidence type="ECO:0000256" key="2">
    <source>
        <dbReference type="SAM" id="MobiDB-lite"/>
    </source>
</evidence>
<feature type="domain" description="MucBP" evidence="5">
    <location>
        <begin position="1089"/>
        <end position="1163"/>
    </location>
</feature>
<keyword evidence="3" id="KW-0812">Transmembrane</keyword>
<dbReference type="RefSeq" id="WP_089747319.1">
    <property type="nucleotide sequence ID" value="NZ_FOGF01000032.1"/>
</dbReference>
<evidence type="ECO:0000313" key="6">
    <source>
        <dbReference type="EMBL" id="SER29065.1"/>
    </source>
</evidence>
<organism evidence="6 7">
    <name type="scientific">Granulicatella balaenopterae</name>
    <dbReference type="NCBI Taxonomy" id="137733"/>
    <lineage>
        <taxon>Bacteria</taxon>
        <taxon>Bacillati</taxon>
        <taxon>Bacillota</taxon>
        <taxon>Bacilli</taxon>
        <taxon>Lactobacillales</taxon>
        <taxon>Carnobacteriaceae</taxon>
        <taxon>Granulicatella</taxon>
    </lineage>
</organism>
<proteinExistence type="predicted"/>
<keyword evidence="3" id="KW-0472">Membrane</keyword>
<feature type="transmembrane region" description="Helical" evidence="3">
    <location>
        <begin position="1515"/>
        <end position="1534"/>
    </location>
</feature>
<feature type="compositionally biased region" description="Polar residues" evidence="2">
    <location>
        <begin position="1190"/>
        <end position="1199"/>
    </location>
</feature>
<name>A0A1H9N082_9LACT</name>
<feature type="chain" id="PRO_5039660974" evidence="4">
    <location>
        <begin position="22"/>
        <end position="1538"/>
    </location>
</feature>
<dbReference type="Proteomes" id="UP000198556">
    <property type="component" value="Unassembled WGS sequence"/>
</dbReference>
<dbReference type="Gene3D" id="2.60.40.740">
    <property type="match status" value="1"/>
</dbReference>
<keyword evidence="4" id="KW-0732">Signal</keyword>
<feature type="domain" description="MucBP" evidence="5">
    <location>
        <begin position="1339"/>
        <end position="1412"/>
    </location>
</feature>
<dbReference type="Pfam" id="PF06458">
    <property type="entry name" value="MucBP"/>
    <property type="match status" value="5"/>
</dbReference>
<evidence type="ECO:0000256" key="1">
    <source>
        <dbReference type="ARBA" id="ARBA00022737"/>
    </source>
</evidence>
<evidence type="ECO:0000313" key="7">
    <source>
        <dbReference type="Proteomes" id="UP000198556"/>
    </source>
</evidence>
<feature type="region of interest" description="Disordered" evidence="2">
    <location>
        <begin position="1186"/>
        <end position="1206"/>
    </location>
</feature>
<dbReference type="STRING" id="137733.SAMN05421767_13216"/>
<feature type="region of interest" description="Disordered" evidence="2">
    <location>
        <begin position="401"/>
        <end position="420"/>
    </location>
</feature>